<evidence type="ECO:0000313" key="2">
    <source>
        <dbReference type="EMBL" id="EDK46555.1"/>
    </source>
</evidence>
<protein>
    <recommendedName>
        <fullName evidence="4">Transcription factor domain-containing protein</fullName>
    </recommendedName>
</protein>
<dbReference type="InParanoid" id="A5E547"/>
<proteinExistence type="predicted"/>
<dbReference type="HOGENOM" id="CLU_034207_0_0_1"/>
<dbReference type="EMBL" id="CH981530">
    <property type="protein sequence ID" value="EDK46555.1"/>
    <property type="molecule type" value="Genomic_DNA"/>
</dbReference>
<dbReference type="AlphaFoldDB" id="A5E547"/>
<dbReference type="Proteomes" id="UP000001996">
    <property type="component" value="Unassembled WGS sequence"/>
</dbReference>
<dbReference type="GeneID" id="5231018"/>
<evidence type="ECO:0008006" key="4">
    <source>
        <dbReference type="Google" id="ProtNLM"/>
    </source>
</evidence>
<dbReference type="eggNOG" id="ENOG502QW5G">
    <property type="taxonomic scope" value="Eukaryota"/>
</dbReference>
<dbReference type="PANTHER" id="PTHR47657">
    <property type="entry name" value="STEROL REGULATORY ELEMENT-BINDING PROTEIN ECM22"/>
    <property type="match status" value="1"/>
</dbReference>
<dbReference type="STRING" id="379508.A5E547"/>
<organism evidence="2 3">
    <name type="scientific">Lodderomyces elongisporus (strain ATCC 11503 / CBS 2605 / JCM 1781 / NBRC 1676 / NRRL YB-4239)</name>
    <name type="common">Yeast</name>
    <name type="synonym">Saccharomyces elongisporus</name>
    <dbReference type="NCBI Taxonomy" id="379508"/>
    <lineage>
        <taxon>Eukaryota</taxon>
        <taxon>Fungi</taxon>
        <taxon>Dikarya</taxon>
        <taxon>Ascomycota</taxon>
        <taxon>Saccharomycotina</taxon>
        <taxon>Pichiomycetes</taxon>
        <taxon>Debaryomycetaceae</taxon>
        <taxon>Candida/Lodderomyces clade</taxon>
        <taxon>Lodderomyces</taxon>
    </lineage>
</organism>
<sequence>MMFDVDVGQHPAQFPIESIDNLELFCAEEELNKPRFELIDITPLSVSTATDSLTEQLHYTDLFDHETQEAVSPWGHSIATTSSSGSPSHLYSNRVLDILNEEHDKVAETNEVDHLTRNFVLTQASNILGILRFELRLLKFFDEACVPLFSYEVNDGIHNAWKYKVPPLFLESDLVRRSMFSFAAMGLSATMDLNLLQLGDNYEYGEDQARLLQAESTLQQNSHPNKFPRWIQDIGSNIEVYDFDTDCKLNMFLLTTKYFLDALSKSQEKIGQATSQKYGFEDPFIAKELTVSSILIFSFLGIQPNRLIKLINFETNGKCKSNSKDNFECELEPNNDPQVEPRDNPEDEPEPDMIKVSIGVRETIISCSSTVLQTDLCGLLFFRASFEVGCPSLKECRYPVIRDLVMHLYEFDEVSEFGTLDEHNESRNVDEFDSETALELEALKGAITSLMLGMYGTLYHKFPIPLFRFLMVIKDDFQSLLYNKHPYALRILFVYSCLNSFARFQMYNDHNMWRDYILWYKEEVQKQGWRWYDMDECLYYLVVEKYYLMIQYADFPQIDPIKICAEEDNQMAVDI</sequence>
<dbReference type="PANTHER" id="PTHR47657:SF7">
    <property type="entry name" value="STEROL REGULATORY ELEMENT-BINDING PROTEIN ECM22"/>
    <property type="match status" value="1"/>
</dbReference>
<dbReference type="KEGG" id="lel:PVL30_005467"/>
<accession>A5E547</accession>
<dbReference type="OMA" id="MINDIRE"/>
<name>A5E547_LODEL</name>
<dbReference type="InterPro" id="IPR052400">
    <property type="entry name" value="Zn2-C6_fungal_TF"/>
</dbReference>
<dbReference type="OrthoDB" id="3546279at2759"/>
<feature type="region of interest" description="Disordered" evidence="1">
    <location>
        <begin position="330"/>
        <end position="350"/>
    </location>
</feature>
<keyword evidence="3" id="KW-1185">Reference proteome</keyword>
<reference evidence="2 3" key="1">
    <citation type="journal article" date="2009" name="Nature">
        <title>Evolution of pathogenicity and sexual reproduction in eight Candida genomes.</title>
        <authorList>
            <person name="Butler G."/>
            <person name="Rasmussen M.D."/>
            <person name="Lin M.F."/>
            <person name="Santos M.A."/>
            <person name="Sakthikumar S."/>
            <person name="Munro C.A."/>
            <person name="Rheinbay E."/>
            <person name="Grabherr M."/>
            <person name="Forche A."/>
            <person name="Reedy J.L."/>
            <person name="Agrafioti I."/>
            <person name="Arnaud M.B."/>
            <person name="Bates S."/>
            <person name="Brown A.J."/>
            <person name="Brunke S."/>
            <person name="Costanzo M.C."/>
            <person name="Fitzpatrick D.A."/>
            <person name="de Groot P.W."/>
            <person name="Harris D."/>
            <person name="Hoyer L.L."/>
            <person name="Hube B."/>
            <person name="Klis F.M."/>
            <person name="Kodira C."/>
            <person name="Lennard N."/>
            <person name="Logue M.E."/>
            <person name="Martin R."/>
            <person name="Neiman A.M."/>
            <person name="Nikolaou E."/>
            <person name="Quail M.A."/>
            <person name="Quinn J."/>
            <person name="Santos M.C."/>
            <person name="Schmitzberger F.F."/>
            <person name="Sherlock G."/>
            <person name="Shah P."/>
            <person name="Silverstein K.A."/>
            <person name="Skrzypek M.S."/>
            <person name="Soll D."/>
            <person name="Staggs R."/>
            <person name="Stansfield I."/>
            <person name="Stumpf M.P."/>
            <person name="Sudbery P.E."/>
            <person name="Srikantha T."/>
            <person name="Zeng Q."/>
            <person name="Berman J."/>
            <person name="Berriman M."/>
            <person name="Heitman J."/>
            <person name="Gow N.A."/>
            <person name="Lorenz M.C."/>
            <person name="Birren B.W."/>
            <person name="Kellis M."/>
            <person name="Cuomo C.A."/>
        </authorList>
    </citation>
    <scope>NUCLEOTIDE SEQUENCE [LARGE SCALE GENOMIC DNA]</scope>
    <source>
        <strain evidence="3">ATCC 11503 / BCRC 21390 / CBS 2605 / JCM 1781 / NBRC 1676 / NRRL YB-4239</strain>
    </source>
</reference>
<gene>
    <name evidence="2" type="ORF">LELG_04736</name>
</gene>
<evidence type="ECO:0000256" key="1">
    <source>
        <dbReference type="SAM" id="MobiDB-lite"/>
    </source>
</evidence>
<evidence type="ECO:0000313" key="3">
    <source>
        <dbReference type="Proteomes" id="UP000001996"/>
    </source>
</evidence>
<dbReference type="VEuPathDB" id="FungiDB:LELG_04736"/>
<dbReference type="GO" id="GO:0000981">
    <property type="term" value="F:DNA-binding transcription factor activity, RNA polymerase II-specific"/>
    <property type="evidence" value="ECO:0007669"/>
    <property type="project" value="TreeGrafter"/>
</dbReference>